<keyword evidence="3" id="KW-1185">Reference proteome</keyword>
<dbReference type="EnsemblMetazoa" id="AQUA001340-RA">
    <property type="protein sequence ID" value="AQUA001340-PA"/>
    <property type="gene ID" value="AQUA001340"/>
</dbReference>
<evidence type="ECO:0000313" key="3">
    <source>
        <dbReference type="Proteomes" id="UP000076407"/>
    </source>
</evidence>
<feature type="region of interest" description="Disordered" evidence="1">
    <location>
        <begin position="1"/>
        <end position="55"/>
    </location>
</feature>
<evidence type="ECO:0000313" key="2">
    <source>
        <dbReference type="EnsemblMetazoa" id="AQUA001340-PA"/>
    </source>
</evidence>
<reference evidence="2" key="1">
    <citation type="submission" date="2020-05" db="UniProtKB">
        <authorList>
            <consortium name="EnsemblMetazoa"/>
        </authorList>
    </citation>
    <scope>IDENTIFICATION</scope>
    <source>
        <strain evidence="2">SANGQUA</strain>
    </source>
</reference>
<dbReference type="AlphaFoldDB" id="A0A182WUY4"/>
<name>A0A182WUY4_ANOQN</name>
<dbReference type="PANTHER" id="PTHR47331">
    <property type="entry name" value="PHD-TYPE DOMAIN-CONTAINING PROTEIN"/>
    <property type="match status" value="1"/>
</dbReference>
<accession>A0A182WUY4</accession>
<proteinExistence type="predicted"/>
<evidence type="ECO:0000256" key="1">
    <source>
        <dbReference type="SAM" id="MobiDB-lite"/>
    </source>
</evidence>
<feature type="compositionally biased region" description="Polar residues" evidence="1">
    <location>
        <begin position="28"/>
        <end position="37"/>
    </location>
</feature>
<sequence>MPRRKVGLHPVMTPKRRPLASLDAADGSKTSGSSNHRGSCPNLNLDAESDDEARQLPVLKRRQEVEKRRMELELQLKFVQEEEALLGFGENKSFSISPQLNSFQTEKRTVKRCEEEEEESDLTPRQEAARYMVSKELLVCTGDFVDCPFIISHYEYTTRRCGYTYWENMLRLQKCLKGPALEAVRSRLVLPDVVPQVIEKLRSKYGRPVPLIKTLIEKVRQIPAPQTDKLDSLVEYGEAVQCMVDHMVAAGERAHITNPLLLLEVVGKISTDQQLSWSHHIRGMTSVDLSTFSDYMVDLAEDAARLTTIDSSSVRGTSKGRPTKGYFHAHVDPDGARTSSAAKRQCVSCNVAGHLLSTCTNFRVLPVEDRWRQARELSVYFSCLEKHNWRSCKNCSRCGINDCAYRHHALLHDPDASIGSPSTADRERRHFPSISGSQMHQNSFSNTVWTRCDDKFAFLDGGSSMTLMDEDLAKQLGVKGERRPLCIKWTGDTTRVEPASMMIDLQIGPVASTKRFNFKAVQTVSQP</sequence>
<dbReference type="VEuPathDB" id="VectorBase:AQUA001340"/>
<dbReference type="Proteomes" id="UP000076407">
    <property type="component" value="Unassembled WGS sequence"/>
</dbReference>
<organism evidence="2 3">
    <name type="scientific">Anopheles quadriannulatus</name>
    <name type="common">Mosquito</name>
    <dbReference type="NCBI Taxonomy" id="34691"/>
    <lineage>
        <taxon>Eukaryota</taxon>
        <taxon>Metazoa</taxon>
        <taxon>Ecdysozoa</taxon>
        <taxon>Arthropoda</taxon>
        <taxon>Hexapoda</taxon>
        <taxon>Insecta</taxon>
        <taxon>Pterygota</taxon>
        <taxon>Neoptera</taxon>
        <taxon>Endopterygota</taxon>
        <taxon>Diptera</taxon>
        <taxon>Nematocera</taxon>
        <taxon>Culicoidea</taxon>
        <taxon>Culicidae</taxon>
        <taxon>Anophelinae</taxon>
        <taxon>Anopheles</taxon>
    </lineage>
</organism>
<dbReference type="PANTHER" id="PTHR47331:SF1">
    <property type="entry name" value="GAG-LIKE PROTEIN"/>
    <property type="match status" value="1"/>
</dbReference>
<dbReference type="STRING" id="34691.A0A182WUY4"/>
<protein>
    <recommendedName>
        <fullName evidence="4">Peptidase A2 domain-containing protein</fullName>
    </recommendedName>
</protein>
<evidence type="ECO:0008006" key="4">
    <source>
        <dbReference type="Google" id="ProtNLM"/>
    </source>
</evidence>
<dbReference type="InterPro" id="IPR005312">
    <property type="entry name" value="DUF1759"/>
</dbReference>
<dbReference type="Pfam" id="PF03564">
    <property type="entry name" value="DUF1759"/>
    <property type="match status" value="1"/>
</dbReference>